<dbReference type="InterPro" id="IPR036397">
    <property type="entry name" value="RNaseH_sf"/>
</dbReference>
<dbReference type="GO" id="GO:0006310">
    <property type="term" value="P:DNA recombination"/>
    <property type="evidence" value="ECO:0007669"/>
    <property type="project" value="UniProtKB-KW"/>
</dbReference>
<dbReference type="PANTHER" id="PTHR42648:SF11">
    <property type="entry name" value="TRANSPOSON TY4-P GAG-POL POLYPROTEIN"/>
    <property type="match status" value="1"/>
</dbReference>
<keyword evidence="12" id="KW-1185">Reference proteome</keyword>
<dbReference type="PANTHER" id="PTHR42648">
    <property type="entry name" value="TRANSPOSASE, PUTATIVE-RELATED"/>
    <property type="match status" value="1"/>
</dbReference>
<keyword evidence="9" id="KW-0233">DNA recombination</keyword>
<evidence type="ECO:0000256" key="9">
    <source>
        <dbReference type="ARBA" id="ARBA00023172"/>
    </source>
</evidence>
<keyword evidence="8" id="KW-0239">DNA-directed DNA polymerase</keyword>
<dbReference type="GO" id="GO:0003887">
    <property type="term" value="F:DNA-directed DNA polymerase activity"/>
    <property type="evidence" value="ECO:0007669"/>
    <property type="project" value="UniProtKB-KW"/>
</dbReference>
<dbReference type="GO" id="GO:0015074">
    <property type="term" value="P:DNA integration"/>
    <property type="evidence" value="ECO:0007669"/>
    <property type="project" value="UniProtKB-KW"/>
</dbReference>
<name>A0A225V8D0_9STRA</name>
<evidence type="ECO:0000256" key="4">
    <source>
        <dbReference type="ARBA" id="ARBA00022801"/>
    </source>
</evidence>
<keyword evidence="1" id="KW-0540">Nuclease</keyword>
<feature type="compositionally biased region" description="Polar residues" evidence="10">
    <location>
        <begin position="309"/>
        <end position="320"/>
    </location>
</feature>
<dbReference type="Proteomes" id="UP000198211">
    <property type="component" value="Unassembled WGS sequence"/>
</dbReference>
<evidence type="ECO:0000256" key="3">
    <source>
        <dbReference type="ARBA" id="ARBA00022759"/>
    </source>
</evidence>
<dbReference type="Gene3D" id="3.30.420.10">
    <property type="entry name" value="Ribonuclease H-like superfamily/Ribonuclease H"/>
    <property type="match status" value="1"/>
</dbReference>
<dbReference type="AlphaFoldDB" id="A0A225V8D0"/>
<keyword evidence="3" id="KW-0255">Endonuclease</keyword>
<dbReference type="GO" id="GO:0003964">
    <property type="term" value="F:RNA-directed DNA polymerase activity"/>
    <property type="evidence" value="ECO:0007669"/>
    <property type="project" value="UniProtKB-KW"/>
</dbReference>
<keyword evidence="2" id="KW-0479">Metal-binding</keyword>
<dbReference type="InterPro" id="IPR012337">
    <property type="entry name" value="RNaseH-like_sf"/>
</dbReference>
<dbReference type="SUPFAM" id="SSF53098">
    <property type="entry name" value="Ribonuclease H-like"/>
    <property type="match status" value="1"/>
</dbReference>
<keyword evidence="8" id="KW-0808">Transferase</keyword>
<keyword evidence="5" id="KW-0460">Magnesium</keyword>
<evidence type="ECO:0000313" key="12">
    <source>
        <dbReference type="Proteomes" id="UP000198211"/>
    </source>
</evidence>
<evidence type="ECO:0008006" key="13">
    <source>
        <dbReference type="Google" id="ProtNLM"/>
    </source>
</evidence>
<accession>A0A225V8D0</accession>
<evidence type="ECO:0000256" key="10">
    <source>
        <dbReference type="SAM" id="MobiDB-lite"/>
    </source>
</evidence>
<proteinExistence type="predicted"/>
<evidence type="ECO:0000256" key="8">
    <source>
        <dbReference type="ARBA" id="ARBA00022932"/>
    </source>
</evidence>
<protein>
    <recommendedName>
        <fullName evidence="13">GAG-pre-integrase domain-containing protein</fullName>
    </recommendedName>
</protein>
<dbReference type="GO" id="GO:0003676">
    <property type="term" value="F:nucleic acid binding"/>
    <property type="evidence" value="ECO:0007669"/>
    <property type="project" value="InterPro"/>
</dbReference>
<keyword evidence="6" id="KW-0229">DNA integration</keyword>
<keyword evidence="7" id="KW-0695">RNA-directed DNA polymerase</keyword>
<evidence type="ECO:0000256" key="2">
    <source>
        <dbReference type="ARBA" id="ARBA00022723"/>
    </source>
</evidence>
<feature type="compositionally biased region" description="Basic residues" evidence="10">
    <location>
        <begin position="284"/>
        <end position="298"/>
    </location>
</feature>
<keyword evidence="4" id="KW-0378">Hydrolase</keyword>
<dbReference type="GO" id="GO:0046872">
    <property type="term" value="F:metal ion binding"/>
    <property type="evidence" value="ECO:0007669"/>
    <property type="project" value="UniProtKB-KW"/>
</dbReference>
<feature type="region of interest" description="Disordered" evidence="10">
    <location>
        <begin position="275"/>
        <end position="320"/>
    </location>
</feature>
<dbReference type="GO" id="GO:0016787">
    <property type="term" value="F:hydrolase activity"/>
    <property type="evidence" value="ECO:0007669"/>
    <property type="project" value="UniProtKB-KW"/>
</dbReference>
<reference evidence="12" key="1">
    <citation type="submission" date="2017-03" db="EMBL/GenBank/DDBJ databases">
        <title>Phytopthora megakarya and P. palmivora, two closely related causual agents of cacao black pod achieved similar genome size and gene model numbers by different mechanisms.</title>
        <authorList>
            <person name="Ali S."/>
            <person name="Shao J."/>
            <person name="Larry D.J."/>
            <person name="Kronmiller B."/>
            <person name="Shen D."/>
            <person name="Strem M.D."/>
            <person name="Melnick R.L."/>
            <person name="Guiltinan M.J."/>
            <person name="Tyler B.M."/>
            <person name="Meinhardt L.W."/>
            <person name="Bailey B.A."/>
        </authorList>
    </citation>
    <scope>NUCLEOTIDE SEQUENCE [LARGE SCALE GENOMIC DNA]</scope>
    <source>
        <strain evidence="12">zdho120</strain>
    </source>
</reference>
<evidence type="ECO:0000256" key="5">
    <source>
        <dbReference type="ARBA" id="ARBA00022842"/>
    </source>
</evidence>
<comment type="caution">
    <text evidence="11">The sequence shown here is derived from an EMBL/GenBank/DDBJ whole genome shotgun (WGS) entry which is preliminary data.</text>
</comment>
<keyword evidence="8" id="KW-0548">Nucleotidyltransferase</keyword>
<gene>
    <name evidence="11" type="ORF">PHMEG_00027252</name>
</gene>
<dbReference type="GO" id="GO:0004519">
    <property type="term" value="F:endonuclease activity"/>
    <property type="evidence" value="ECO:0007669"/>
    <property type="project" value="UniProtKB-KW"/>
</dbReference>
<dbReference type="InterPro" id="IPR039537">
    <property type="entry name" value="Retrotran_Ty1/copia-like"/>
</dbReference>
<evidence type="ECO:0000256" key="1">
    <source>
        <dbReference type="ARBA" id="ARBA00022722"/>
    </source>
</evidence>
<dbReference type="OrthoDB" id="413361at2759"/>
<dbReference type="EMBL" id="NBNE01006903">
    <property type="protein sequence ID" value="OWZ01374.1"/>
    <property type="molecule type" value="Genomic_DNA"/>
</dbReference>
<organism evidence="11 12">
    <name type="scientific">Phytophthora megakarya</name>
    <dbReference type="NCBI Taxonomy" id="4795"/>
    <lineage>
        <taxon>Eukaryota</taxon>
        <taxon>Sar</taxon>
        <taxon>Stramenopiles</taxon>
        <taxon>Oomycota</taxon>
        <taxon>Peronosporomycetes</taxon>
        <taxon>Peronosporales</taxon>
        <taxon>Peronosporaceae</taxon>
        <taxon>Phytophthora</taxon>
    </lineage>
</organism>
<evidence type="ECO:0000256" key="7">
    <source>
        <dbReference type="ARBA" id="ARBA00022918"/>
    </source>
</evidence>
<evidence type="ECO:0000256" key="6">
    <source>
        <dbReference type="ARBA" id="ARBA00022908"/>
    </source>
</evidence>
<evidence type="ECO:0000313" key="11">
    <source>
        <dbReference type="EMBL" id="OWZ01374.1"/>
    </source>
</evidence>
<sequence length="339" mass="37702">MKALDAKDEEESVVQERSIMHFHMRLGHLACDTIERMAREPGSGIKLTDKTRESCLTCAQGKQPKNLQSKKGTGATHRLTPLAVPSAHILKNLSRLDTSVELRRPPQQLPPTRTKDRAAEKVKLSEAIELLHSRFRTDGGGEYRVLDPFCGDAGVRRQISEGSNQASNGKAERMHRTILNMACLGCQSNLGWMLFNTLPTYSIEPRPKTFAQRAQPRIIVGKSDETKGFSIYLPNAKKVAVTQHIQSITMLSDSQNTQWQREMLDVNKSIGHVDATADTTKAPGSKKKRRSFRLKQQRKASIGAAPRMTRSTAGGLSRNTANQVRCDVTKAVREAYSQN</sequence>